<evidence type="ECO:0000256" key="1">
    <source>
        <dbReference type="SAM" id="MobiDB-lite"/>
    </source>
</evidence>
<feature type="compositionally biased region" description="Gly residues" evidence="1">
    <location>
        <begin position="115"/>
        <end position="124"/>
    </location>
</feature>
<protein>
    <submittedName>
        <fullName evidence="3">Uncharacterized protein</fullName>
    </submittedName>
</protein>
<evidence type="ECO:0000313" key="3">
    <source>
        <dbReference type="EMBL" id="GGK85222.1"/>
    </source>
</evidence>
<reference evidence="3" key="2">
    <citation type="submission" date="2020-09" db="EMBL/GenBank/DDBJ databases">
        <authorList>
            <person name="Sun Q."/>
            <person name="Ohkuma M."/>
        </authorList>
    </citation>
    <scope>NUCLEOTIDE SEQUENCE</scope>
    <source>
        <strain evidence="3">JCM 13064</strain>
    </source>
</reference>
<keyword evidence="4" id="KW-1185">Reference proteome</keyword>
<feature type="transmembrane region" description="Helical" evidence="2">
    <location>
        <begin position="40"/>
        <end position="61"/>
    </location>
</feature>
<reference evidence="3" key="1">
    <citation type="journal article" date="2014" name="Int. J. Syst. Evol. Microbiol.">
        <title>Complete genome sequence of Corynebacterium casei LMG S-19264T (=DSM 44701T), isolated from a smear-ripened cheese.</title>
        <authorList>
            <consortium name="US DOE Joint Genome Institute (JGI-PGF)"/>
            <person name="Walter F."/>
            <person name="Albersmeier A."/>
            <person name="Kalinowski J."/>
            <person name="Ruckert C."/>
        </authorList>
    </citation>
    <scope>NUCLEOTIDE SEQUENCE</scope>
    <source>
        <strain evidence="3">JCM 13064</strain>
    </source>
</reference>
<feature type="transmembrane region" description="Helical" evidence="2">
    <location>
        <begin position="6"/>
        <end position="28"/>
    </location>
</feature>
<name>A0A917R1W9_9ACTN</name>
<dbReference type="RefSeq" id="WP_189163576.1">
    <property type="nucleotide sequence ID" value="NZ_BMNT01000014.1"/>
</dbReference>
<sequence length="124" mass="12738">MGLFEAGAWGVAGGLAAGLLTLMVAVSESNFRWPWDREQAWGQLFVIGCGLILGALVAGAAHRDMSGAWPAFIMGLGAPSIVRGLLSRVEVVERKDDKSTGVAQSAETPAEITPGGDGSGEVAI</sequence>
<comment type="caution">
    <text evidence="3">The sequence shown here is derived from an EMBL/GenBank/DDBJ whole genome shotgun (WGS) entry which is preliminary data.</text>
</comment>
<keyword evidence="2" id="KW-0812">Transmembrane</keyword>
<dbReference type="AlphaFoldDB" id="A0A917R1W9"/>
<accession>A0A917R1W9</accession>
<dbReference type="EMBL" id="BMNT01000014">
    <property type="protein sequence ID" value="GGK85222.1"/>
    <property type="molecule type" value="Genomic_DNA"/>
</dbReference>
<proteinExistence type="predicted"/>
<keyword evidence="2" id="KW-0472">Membrane</keyword>
<evidence type="ECO:0000313" key="4">
    <source>
        <dbReference type="Proteomes" id="UP000645217"/>
    </source>
</evidence>
<organism evidence="3 4">
    <name type="scientific">Sphaerisporangium melleum</name>
    <dbReference type="NCBI Taxonomy" id="321316"/>
    <lineage>
        <taxon>Bacteria</taxon>
        <taxon>Bacillati</taxon>
        <taxon>Actinomycetota</taxon>
        <taxon>Actinomycetes</taxon>
        <taxon>Streptosporangiales</taxon>
        <taxon>Streptosporangiaceae</taxon>
        <taxon>Sphaerisporangium</taxon>
    </lineage>
</organism>
<dbReference type="Proteomes" id="UP000645217">
    <property type="component" value="Unassembled WGS sequence"/>
</dbReference>
<evidence type="ECO:0000256" key="2">
    <source>
        <dbReference type="SAM" id="Phobius"/>
    </source>
</evidence>
<keyword evidence="2" id="KW-1133">Transmembrane helix</keyword>
<gene>
    <name evidence="3" type="ORF">GCM10007964_29670</name>
</gene>
<feature type="transmembrane region" description="Helical" evidence="2">
    <location>
        <begin position="67"/>
        <end position="86"/>
    </location>
</feature>
<feature type="region of interest" description="Disordered" evidence="1">
    <location>
        <begin position="95"/>
        <end position="124"/>
    </location>
</feature>